<dbReference type="SUPFAM" id="SSF53335">
    <property type="entry name" value="S-adenosyl-L-methionine-dependent methyltransferases"/>
    <property type="match status" value="1"/>
</dbReference>
<evidence type="ECO:0000256" key="4">
    <source>
        <dbReference type="HAMAP-Rule" id="MF_03044"/>
    </source>
</evidence>
<evidence type="ECO:0000256" key="1">
    <source>
        <dbReference type="ARBA" id="ARBA00022603"/>
    </source>
</evidence>
<evidence type="ECO:0000313" key="6">
    <source>
        <dbReference type="Proteomes" id="UP000324832"/>
    </source>
</evidence>
<organism evidence="5 6">
    <name type="scientific">Leptidea sinapis</name>
    <dbReference type="NCBI Taxonomy" id="189913"/>
    <lineage>
        <taxon>Eukaryota</taxon>
        <taxon>Metazoa</taxon>
        <taxon>Ecdysozoa</taxon>
        <taxon>Arthropoda</taxon>
        <taxon>Hexapoda</taxon>
        <taxon>Insecta</taxon>
        <taxon>Pterygota</taxon>
        <taxon>Neoptera</taxon>
        <taxon>Endopterygota</taxon>
        <taxon>Lepidoptera</taxon>
        <taxon>Glossata</taxon>
        <taxon>Ditrysia</taxon>
        <taxon>Papilionoidea</taxon>
        <taxon>Pieridae</taxon>
        <taxon>Dismorphiinae</taxon>
        <taxon>Leptidea</taxon>
    </lineage>
</organism>
<dbReference type="EMBL" id="FZQP02006793">
    <property type="protein sequence ID" value="VVD03733.1"/>
    <property type="molecule type" value="Genomic_DNA"/>
</dbReference>
<dbReference type="EC" id="2.1.1.-" evidence="4"/>
<dbReference type="HAMAP" id="MF_03044">
    <property type="entry name" value="BMT2"/>
    <property type="match status" value="1"/>
</dbReference>
<dbReference type="GO" id="GO:0008757">
    <property type="term" value="F:S-adenosylmethionine-dependent methyltransferase activity"/>
    <property type="evidence" value="ECO:0007669"/>
    <property type="project" value="InterPro"/>
</dbReference>
<keyword evidence="3 4" id="KW-0949">S-adenosyl-L-methionine</keyword>
<proteinExistence type="inferred from homology"/>
<dbReference type="InterPro" id="IPR029063">
    <property type="entry name" value="SAM-dependent_MTases_sf"/>
</dbReference>
<dbReference type="GO" id="GO:1904262">
    <property type="term" value="P:negative regulation of TORC1 signaling"/>
    <property type="evidence" value="ECO:0007669"/>
    <property type="project" value="TreeGrafter"/>
</dbReference>
<evidence type="ECO:0000256" key="3">
    <source>
        <dbReference type="ARBA" id="ARBA00022691"/>
    </source>
</evidence>
<dbReference type="Proteomes" id="UP000324832">
    <property type="component" value="Unassembled WGS sequence"/>
</dbReference>
<gene>
    <name evidence="5" type="ORF">LSINAPIS_LOCUS13669</name>
</gene>
<evidence type="ECO:0000313" key="5">
    <source>
        <dbReference type="EMBL" id="VVD03733.1"/>
    </source>
</evidence>
<feature type="binding site" evidence="4">
    <location>
        <position position="123"/>
    </location>
    <ligand>
        <name>S-adenosyl-L-methionine</name>
        <dbReference type="ChEBI" id="CHEBI:59789"/>
    </ligand>
</feature>
<keyword evidence="1 4" id="KW-0489">Methyltransferase</keyword>
<dbReference type="Pfam" id="PF13489">
    <property type="entry name" value="Methyltransf_23"/>
    <property type="match status" value="1"/>
</dbReference>
<keyword evidence="6" id="KW-1185">Reference proteome</keyword>
<keyword evidence="2 4" id="KW-0808">Transferase</keyword>
<dbReference type="PANTHER" id="PTHR21008:SF0">
    <property type="entry name" value="S-ADENOSYLMETHIONINE SENSOR UPSTREAM OF MTORC1"/>
    <property type="match status" value="1"/>
</dbReference>
<evidence type="ECO:0000256" key="2">
    <source>
        <dbReference type="ARBA" id="ARBA00022679"/>
    </source>
</evidence>
<dbReference type="PANTHER" id="PTHR21008">
    <property type="entry name" value="S-ADENOSYLMETHIONINE SENSOR UPSTREAM OF MTORC1-RELATED"/>
    <property type="match status" value="1"/>
</dbReference>
<comment type="similarity">
    <text evidence="4">Belongs to the BMT2 family.</text>
</comment>
<dbReference type="Gene3D" id="3.40.50.150">
    <property type="entry name" value="Vaccinia Virus protein VP39"/>
    <property type="match status" value="1"/>
</dbReference>
<protein>
    <recommendedName>
        <fullName evidence="4">S-adenosylmethionine sensor upstream of mTORC1</fullName>
    </recommendedName>
    <alternativeName>
        <fullName evidence="4">Probable methyltransferase BMT2 homolog</fullName>
        <ecNumber evidence="4">2.1.1.-</ecNumber>
    </alternativeName>
</protein>
<dbReference type="AlphaFoldDB" id="A0A5E4R069"/>
<dbReference type="InterPro" id="IPR021867">
    <property type="entry name" value="Bmt2/SAMTOR"/>
</dbReference>
<accession>A0A5E4R069</accession>
<comment type="function">
    <text evidence="4">S-adenosyl-L-methionine-binding protein that acts as an inhibitor of mTORC1 signaling. Acts as a sensor of S-adenosyl-L-methionine to signal methionine sufficiency to mTORC1. Probably also acts as a S-adenosyl-L-methionine-dependent methyltransferase.</text>
</comment>
<feature type="binding site" evidence="4">
    <location>
        <position position="141"/>
    </location>
    <ligand>
        <name>S-adenosyl-L-methionine</name>
        <dbReference type="ChEBI" id="CHEBI:59789"/>
    </ligand>
</feature>
<name>A0A5E4R069_9NEOP</name>
<dbReference type="GO" id="GO:0032259">
    <property type="term" value="P:methylation"/>
    <property type="evidence" value="ECO:0007669"/>
    <property type="project" value="UniProtKB-KW"/>
</dbReference>
<sequence length="320" mass="37423">MASDEHKQLAEYVKDTHIKLRNAAGNSGSYYAWKEHCSNTHNLLRYAMCMERLATKFWDERNANKESLTTCRIKWSADLCYNYFINKDYIKYRERDLQISKILKIKLDINECYVEPLRLLDVGSCYNPFRNFSFLNVLAIDLCPANEHVKSCDFIDVQIGDNTIVEENIVKKLKQNSYDIVTFCFFLEYLPVSEMRIVACRNAYNLLKPGGLLIIITPDSKHVGANSKLIKCWQYTLACLGFTRIKYEKMRHMHCMGFRKALDMQIAVRWATLHKKPNLEFSINIPQDFQSSIETNENNEKTAAEVSNEHFKELPFYNIN</sequence>
<dbReference type="CDD" id="cd02440">
    <property type="entry name" value="AdoMet_MTases"/>
    <property type="match status" value="1"/>
</dbReference>
<reference evidence="5 6" key="1">
    <citation type="submission" date="2017-07" db="EMBL/GenBank/DDBJ databases">
        <authorList>
            <person name="Talla V."/>
            <person name="Backstrom N."/>
        </authorList>
    </citation>
    <scope>NUCLEOTIDE SEQUENCE [LARGE SCALE GENOMIC DNA]</scope>
</reference>